<dbReference type="Pfam" id="PF13193">
    <property type="entry name" value="AMP-binding_C"/>
    <property type="match status" value="1"/>
</dbReference>
<dbReference type="InterPro" id="IPR001242">
    <property type="entry name" value="Condensation_dom"/>
</dbReference>
<dbReference type="SUPFAM" id="SSF47336">
    <property type="entry name" value="ACP-like"/>
    <property type="match status" value="1"/>
</dbReference>
<protein>
    <submittedName>
        <fullName evidence="3">Amino acid adenylation domain-containing protein</fullName>
    </submittedName>
</protein>
<evidence type="ECO:0000256" key="1">
    <source>
        <dbReference type="ARBA" id="ARBA00001957"/>
    </source>
</evidence>
<comment type="cofactor">
    <cofactor evidence="1">
        <name>pantetheine 4'-phosphate</name>
        <dbReference type="ChEBI" id="CHEBI:47942"/>
    </cofactor>
</comment>
<sequence>MLERLDKRNVEDIIALTPTQEGILFHHIEDKFNDTYVLQLCIDLGGKIDLDIFKEAWNYVIKINPALRTIFRWEGLTVPVQIILKENQPSYVIYDFRNENIDNANLKSKEIIFKDRKKTVDIKKNPFRITLIVLPNDLAKIIISTHHILYDGWSNSIIVNEFLNIYSNLYKGNKLNITMKPDVVSSYVKWLKNKDIEESKEYWNKHLQGMEEHLGLQTSQALVQSSDERMIQKYSLKINSRLYEELQKLARDNHITLASILYSAWAIFLLKYNGVNEAAFGVTVSGRDADVSGIIDAVGVFINTLPLRVCIDSCTTVDSLIKSIDNELKNRKGSEWVSLLDILDWSGYKGTSTLYNTNIVIENYPIDDKSNDIIQVYSYDSYETSHFDLTLQIILGKQMRIDMFYNSYLYSQRLAERIFDYFNLILNKCIEFDSRLKDLCIISKIESNNLIKKLNDTDFMLREEAIHVLFENQVRKTPDRIAVIWHGQTITYDCLNRKANSFARFLLKKGVQKESVVAIMVHRSFKMIICLIGILKAGCAYLPIEIDYPDDKINYMLNQCDVKFILSDLQSAKKIEGAYDYINIDDEQLYEESETNIDLSVDSKNLSYVLFTSGSTGRPKGVMIEHRSVCNFIKSFIKETSMSEGVILALTSVTFDIFVVETFVSLSAGLKIVMVDDEQQKDPEKIGLLALQNNVDIMQATPSRINQLLLNDKSLKWMKSLKKIFIGGEPLSDSIINRLYCAENTEIYNLYGPTETTVWSTIKKIIPNEKITIGKPIGNTQIYILGTNHEVLPLGVIGEIYIGGKGVARGYLNNPVLTAKSFILNPFREGERIYKTGDRARWLENGELEFIGRVDNQVKIRGHRVELEGIESVMKEISLINDAAVVIKQDVNNNPYLCAFISGSLSETEIREYLKNKLADYMIPSKFVFLRDLPVNSSGKVDRTRLKITKINYSYNINDIILPKSEIEKKVALIWEQILEMKITNINSNFFELGGNSINLIKLISYIYREFNIQISVKDIMSMLTVREISYYLLKESKTLKNKIGLIHVKDMEYYPASPAQSRMYVSEYIGSGNICYNIPIAIEVSFRVDLNKIMNIFNVIVNRHEALRTSFAIRDNEIVQIIHKNIEIAIQVINDKIQTEDDIIKSFVKPFNLYTAPLFRIGIHYSDNNKTMLLFDIHHIICDRRSVQIIINEFFELSNDNKLMPLTYQYKDYSVWYNNLLNSDEVKVQEKYWLDLFNDYFSEFKFPTDYTRPLIKNFEGDMVTVTFDLQKTRMIENKAAELHVTLYMFLLATFNVVLHKYSGQEDIIVGTPFNGRVISELDMIVGMFVNILPLRNFPKADVPFISFLDKLKDNTLKAMSNSDYQFNDLIDKLEMPRKLNTDSLCNVVFDLEYEEGISLFDTKQYTVYKMENNLARYDLTLNAFKKKDSLTLNFIYWKSIFKKSTIDNMIKSYNKVLEAVIENPNQKLSDIDIRYVD</sequence>
<dbReference type="Proteomes" id="UP001524478">
    <property type="component" value="Unassembled WGS sequence"/>
</dbReference>
<dbReference type="InterPro" id="IPR036736">
    <property type="entry name" value="ACP-like_sf"/>
</dbReference>
<dbReference type="Pfam" id="PF00550">
    <property type="entry name" value="PP-binding"/>
    <property type="match status" value="1"/>
</dbReference>
<accession>A0ABT1S5B0</accession>
<dbReference type="Pfam" id="PF00501">
    <property type="entry name" value="AMP-binding"/>
    <property type="match status" value="1"/>
</dbReference>
<dbReference type="InterPro" id="IPR045851">
    <property type="entry name" value="AMP-bd_C_sf"/>
</dbReference>
<dbReference type="InterPro" id="IPR010071">
    <property type="entry name" value="AA_adenyl_dom"/>
</dbReference>
<dbReference type="InterPro" id="IPR025110">
    <property type="entry name" value="AMP-bd_C"/>
</dbReference>
<dbReference type="PANTHER" id="PTHR45527">
    <property type="entry name" value="NONRIBOSOMAL PEPTIDE SYNTHETASE"/>
    <property type="match status" value="1"/>
</dbReference>
<feature type="domain" description="Carrier" evidence="2">
    <location>
        <begin position="962"/>
        <end position="1037"/>
    </location>
</feature>
<evidence type="ECO:0000313" key="4">
    <source>
        <dbReference type="Proteomes" id="UP001524478"/>
    </source>
</evidence>
<dbReference type="Gene3D" id="1.10.1200.10">
    <property type="entry name" value="ACP-like"/>
    <property type="match status" value="1"/>
</dbReference>
<dbReference type="InterPro" id="IPR023213">
    <property type="entry name" value="CAT-like_dom_sf"/>
</dbReference>
<evidence type="ECO:0000259" key="2">
    <source>
        <dbReference type="PROSITE" id="PS50075"/>
    </source>
</evidence>
<dbReference type="EMBL" id="JANGAC010000001">
    <property type="protein sequence ID" value="MCQ4921650.1"/>
    <property type="molecule type" value="Genomic_DNA"/>
</dbReference>
<dbReference type="PROSITE" id="PS00455">
    <property type="entry name" value="AMP_BINDING"/>
    <property type="match status" value="1"/>
</dbReference>
<dbReference type="SUPFAM" id="SSF52777">
    <property type="entry name" value="CoA-dependent acyltransferases"/>
    <property type="match status" value="4"/>
</dbReference>
<dbReference type="CDD" id="cd05930">
    <property type="entry name" value="A_NRPS"/>
    <property type="match status" value="1"/>
</dbReference>
<evidence type="ECO:0000313" key="3">
    <source>
        <dbReference type="EMBL" id="MCQ4921650.1"/>
    </source>
</evidence>
<name>A0ABT1S5B0_9FIRM</name>
<organism evidence="3 4">
    <name type="scientific">Tissierella carlieri</name>
    <dbReference type="NCBI Taxonomy" id="689904"/>
    <lineage>
        <taxon>Bacteria</taxon>
        <taxon>Bacillati</taxon>
        <taxon>Bacillota</taxon>
        <taxon>Tissierellia</taxon>
        <taxon>Tissierellales</taxon>
        <taxon>Tissierellaceae</taxon>
        <taxon>Tissierella</taxon>
    </lineage>
</organism>
<dbReference type="InterPro" id="IPR000873">
    <property type="entry name" value="AMP-dep_synth/lig_dom"/>
</dbReference>
<dbReference type="Gene3D" id="2.30.38.10">
    <property type="entry name" value="Luciferase, Domain 3"/>
    <property type="match status" value="1"/>
</dbReference>
<dbReference type="RefSeq" id="WP_256310158.1">
    <property type="nucleotide sequence ID" value="NZ_JANGAC010000001.1"/>
</dbReference>
<keyword evidence="4" id="KW-1185">Reference proteome</keyword>
<comment type="caution">
    <text evidence="3">The sequence shown here is derived from an EMBL/GenBank/DDBJ whole genome shotgun (WGS) entry which is preliminary data.</text>
</comment>
<dbReference type="CDD" id="cd19531">
    <property type="entry name" value="LCL_NRPS-like"/>
    <property type="match status" value="1"/>
</dbReference>
<dbReference type="Gene3D" id="3.30.300.30">
    <property type="match status" value="1"/>
</dbReference>
<proteinExistence type="predicted"/>
<reference evidence="3 4" key="1">
    <citation type="submission" date="2022-06" db="EMBL/GenBank/DDBJ databases">
        <title>Isolation of gut microbiota from human fecal samples.</title>
        <authorList>
            <person name="Pamer E.G."/>
            <person name="Barat B."/>
            <person name="Waligurski E."/>
            <person name="Medina S."/>
            <person name="Paddock L."/>
            <person name="Mostad J."/>
        </authorList>
    </citation>
    <scope>NUCLEOTIDE SEQUENCE [LARGE SCALE GENOMIC DNA]</scope>
    <source>
        <strain evidence="3 4">DFI.7.95</strain>
    </source>
</reference>
<dbReference type="SUPFAM" id="SSF56801">
    <property type="entry name" value="Acetyl-CoA synthetase-like"/>
    <property type="match status" value="1"/>
</dbReference>
<dbReference type="InterPro" id="IPR009081">
    <property type="entry name" value="PP-bd_ACP"/>
</dbReference>
<dbReference type="Pfam" id="PF00668">
    <property type="entry name" value="Condensation"/>
    <property type="match status" value="2"/>
</dbReference>
<dbReference type="Gene3D" id="3.30.559.30">
    <property type="entry name" value="Nonribosomal peptide synthetase, condensation domain"/>
    <property type="match status" value="2"/>
</dbReference>
<dbReference type="Gene3D" id="3.40.50.980">
    <property type="match status" value="2"/>
</dbReference>
<gene>
    <name evidence="3" type="ORF">NE686_01015</name>
</gene>
<dbReference type="Gene3D" id="3.30.559.10">
    <property type="entry name" value="Chloramphenicol acetyltransferase-like domain"/>
    <property type="match status" value="2"/>
</dbReference>
<dbReference type="PANTHER" id="PTHR45527:SF1">
    <property type="entry name" value="FATTY ACID SYNTHASE"/>
    <property type="match status" value="1"/>
</dbReference>
<dbReference type="InterPro" id="IPR020845">
    <property type="entry name" value="AMP-binding_CS"/>
</dbReference>
<dbReference type="PROSITE" id="PS50075">
    <property type="entry name" value="CARRIER"/>
    <property type="match status" value="1"/>
</dbReference>
<dbReference type="NCBIfam" id="TIGR01733">
    <property type="entry name" value="AA-adenyl-dom"/>
    <property type="match status" value="1"/>
</dbReference>